<dbReference type="PANTHER" id="PTHR43214">
    <property type="entry name" value="TWO-COMPONENT RESPONSE REGULATOR"/>
    <property type="match status" value="1"/>
</dbReference>
<keyword evidence="7" id="KW-1185">Reference proteome</keyword>
<keyword evidence="1 3" id="KW-0597">Phosphoprotein</keyword>
<accession>A0ABU6JIP8</accession>
<sequence>MSDNASAIRVMLVDDHQTMLWGLTKLIESSLRRMQIVATASSCDEVLSSCQQANVDIILLDLDLNGESSIDILPAILQRNSARVIALTGVRDRDLLDMAVARGARGILRKDANAELVLKAIEKVHDGELWLDRETLGRVFGQMLGSPQKKPEKNDAHAALTQKELKVIGTLVQCGGLHNRELAKELFVSEHTLRNHLTSIYCKLNVANRLELYVYACKHKLGI</sequence>
<dbReference type="InterPro" id="IPR058245">
    <property type="entry name" value="NreC/VraR/RcsB-like_REC"/>
</dbReference>
<evidence type="ECO:0000259" key="4">
    <source>
        <dbReference type="PROSITE" id="PS50043"/>
    </source>
</evidence>
<dbReference type="Pfam" id="PF00072">
    <property type="entry name" value="Response_reg"/>
    <property type="match status" value="1"/>
</dbReference>
<dbReference type="SUPFAM" id="SSF52172">
    <property type="entry name" value="CheY-like"/>
    <property type="match status" value="1"/>
</dbReference>
<dbReference type="EMBL" id="JAWIIV010000050">
    <property type="protein sequence ID" value="MEC4723336.1"/>
    <property type="molecule type" value="Genomic_DNA"/>
</dbReference>
<dbReference type="PROSITE" id="PS50110">
    <property type="entry name" value="RESPONSE_REGULATORY"/>
    <property type="match status" value="1"/>
</dbReference>
<feature type="domain" description="HTH luxR-type" evidence="4">
    <location>
        <begin position="153"/>
        <end position="220"/>
    </location>
</feature>
<gene>
    <name evidence="6" type="ORF">RY831_29725</name>
</gene>
<dbReference type="SMART" id="SM00448">
    <property type="entry name" value="REC"/>
    <property type="match status" value="1"/>
</dbReference>
<dbReference type="InterPro" id="IPR016032">
    <property type="entry name" value="Sig_transdc_resp-reg_C-effctor"/>
</dbReference>
<dbReference type="InterPro" id="IPR011006">
    <property type="entry name" value="CheY-like_superfamily"/>
</dbReference>
<dbReference type="SMART" id="SM00421">
    <property type="entry name" value="HTH_LUXR"/>
    <property type="match status" value="1"/>
</dbReference>
<dbReference type="CDD" id="cd17535">
    <property type="entry name" value="REC_NarL-like"/>
    <property type="match status" value="1"/>
</dbReference>
<feature type="domain" description="Response regulatory" evidence="5">
    <location>
        <begin position="9"/>
        <end position="125"/>
    </location>
</feature>
<evidence type="ECO:0000256" key="1">
    <source>
        <dbReference type="ARBA" id="ARBA00022553"/>
    </source>
</evidence>
<reference evidence="6 7" key="1">
    <citation type="submission" date="2023-10" db="EMBL/GenBank/DDBJ databases">
        <title>Noviherbaspirillum sp. CPCC 100848 genome assembly.</title>
        <authorList>
            <person name="Li X.Y."/>
            <person name="Fang X.M."/>
        </authorList>
    </citation>
    <scope>NUCLEOTIDE SEQUENCE [LARGE SCALE GENOMIC DNA]</scope>
    <source>
        <strain evidence="6 7">CPCC 100848</strain>
    </source>
</reference>
<evidence type="ECO:0000313" key="7">
    <source>
        <dbReference type="Proteomes" id="UP001352263"/>
    </source>
</evidence>
<dbReference type="PROSITE" id="PS50043">
    <property type="entry name" value="HTH_LUXR_2"/>
    <property type="match status" value="1"/>
</dbReference>
<dbReference type="Proteomes" id="UP001352263">
    <property type="component" value="Unassembled WGS sequence"/>
</dbReference>
<evidence type="ECO:0000256" key="2">
    <source>
        <dbReference type="ARBA" id="ARBA00023125"/>
    </source>
</evidence>
<dbReference type="CDD" id="cd06170">
    <property type="entry name" value="LuxR_C_like"/>
    <property type="match status" value="1"/>
</dbReference>
<organism evidence="6 7">
    <name type="scientific">Noviherbaspirillum album</name>
    <dbReference type="NCBI Taxonomy" id="3080276"/>
    <lineage>
        <taxon>Bacteria</taxon>
        <taxon>Pseudomonadati</taxon>
        <taxon>Pseudomonadota</taxon>
        <taxon>Betaproteobacteria</taxon>
        <taxon>Burkholderiales</taxon>
        <taxon>Oxalobacteraceae</taxon>
        <taxon>Noviherbaspirillum</taxon>
    </lineage>
</organism>
<protein>
    <submittedName>
        <fullName evidence="6">Response regulator transcription factor</fullName>
    </submittedName>
</protein>
<dbReference type="Pfam" id="PF00196">
    <property type="entry name" value="GerE"/>
    <property type="match status" value="1"/>
</dbReference>
<dbReference type="RefSeq" id="WP_326509957.1">
    <property type="nucleotide sequence ID" value="NZ_JAWIIV010000050.1"/>
</dbReference>
<comment type="caution">
    <text evidence="6">The sequence shown here is derived from an EMBL/GenBank/DDBJ whole genome shotgun (WGS) entry which is preliminary data.</text>
</comment>
<proteinExistence type="predicted"/>
<dbReference type="Gene3D" id="3.40.50.2300">
    <property type="match status" value="1"/>
</dbReference>
<dbReference type="SUPFAM" id="SSF46894">
    <property type="entry name" value="C-terminal effector domain of the bipartite response regulators"/>
    <property type="match status" value="1"/>
</dbReference>
<evidence type="ECO:0000256" key="3">
    <source>
        <dbReference type="PROSITE-ProRule" id="PRU00169"/>
    </source>
</evidence>
<feature type="modified residue" description="4-aspartylphosphate" evidence="3">
    <location>
        <position position="61"/>
    </location>
</feature>
<dbReference type="PANTHER" id="PTHR43214:SF38">
    <property type="entry name" value="NITRATE_NITRITE RESPONSE REGULATOR PROTEIN NARL"/>
    <property type="match status" value="1"/>
</dbReference>
<evidence type="ECO:0000313" key="6">
    <source>
        <dbReference type="EMBL" id="MEC4723336.1"/>
    </source>
</evidence>
<dbReference type="InterPro" id="IPR039420">
    <property type="entry name" value="WalR-like"/>
</dbReference>
<name>A0ABU6JIP8_9BURK</name>
<evidence type="ECO:0000259" key="5">
    <source>
        <dbReference type="PROSITE" id="PS50110"/>
    </source>
</evidence>
<dbReference type="InterPro" id="IPR000792">
    <property type="entry name" value="Tscrpt_reg_LuxR_C"/>
</dbReference>
<keyword evidence="2" id="KW-0238">DNA-binding</keyword>
<dbReference type="InterPro" id="IPR001789">
    <property type="entry name" value="Sig_transdc_resp-reg_receiver"/>
</dbReference>